<keyword evidence="7" id="KW-1185">Reference proteome</keyword>
<dbReference type="OrthoDB" id="5835829at2759"/>
<reference evidence="6" key="1">
    <citation type="submission" date="2021-06" db="EMBL/GenBank/DDBJ databases">
        <authorList>
            <person name="Hodson N. C."/>
            <person name="Mongue J. A."/>
            <person name="Jaron S. K."/>
        </authorList>
    </citation>
    <scope>NUCLEOTIDE SEQUENCE</scope>
</reference>
<comment type="catalytic activity">
    <reaction evidence="5">
        <text>glucuronate acceptor + UDP-alpha-D-glucuronate = acceptor beta-D-glucuronoside + UDP + H(+)</text>
        <dbReference type="Rhea" id="RHEA:21032"/>
        <dbReference type="ChEBI" id="CHEBI:15378"/>
        <dbReference type="ChEBI" id="CHEBI:58052"/>
        <dbReference type="ChEBI" id="CHEBI:58223"/>
        <dbReference type="ChEBI" id="CHEBI:132367"/>
        <dbReference type="ChEBI" id="CHEBI:132368"/>
        <dbReference type="EC" id="2.4.1.17"/>
    </reaction>
</comment>
<dbReference type="InterPro" id="IPR035595">
    <property type="entry name" value="UDP_glycos_trans_CS"/>
</dbReference>
<organism evidence="6 7">
    <name type="scientific">Allacma fusca</name>
    <dbReference type="NCBI Taxonomy" id="39272"/>
    <lineage>
        <taxon>Eukaryota</taxon>
        <taxon>Metazoa</taxon>
        <taxon>Ecdysozoa</taxon>
        <taxon>Arthropoda</taxon>
        <taxon>Hexapoda</taxon>
        <taxon>Collembola</taxon>
        <taxon>Symphypleona</taxon>
        <taxon>Sminthuridae</taxon>
        <taxon>Allacma</taxon>
    </lineage>
</organism>
<gene>
    <name evidence="6" type="ORF">AFUS01_LOCUS21391</name>
</gene>
<keyword evidence="2 4" id="KW-0328">Glycosyltransferase</keyword>
<name>A0A8J2KWB2_9HEXA</name>
<dbReference type="InterPro" id="IPR050271">
    <property type="entry name" value="UDP-glycosyltransferase"/>
</dbReference>
<evidence type="ECO:0000256" key="5">
    <source>
        <dbReference type="RuleBase" id="RU362059"/>
    </source>
</evidence>
<evidence type="ECO:0000256" key="2">
    <source>
        <dbReference type="ARBA" id="ARBA00022676"/>
    </source>
</evidence>
<evidence type="ECO:0000313" key="7">
    <source>
        <dbReference type="Proteomes" id="UP000708208"/>
    </source>
</evidence>
<dbReference type="GO" id="GO:0016020">
    <property type="term" value="C:membrane"/>
    <property type="evidence" value="ECO:0007669"/>
    <property type="project" value="UniProtKB-SubCell"/>
</dbReference>
<keyword evidence="3 4" id="KW-0808">Transferase</keyword>
<dbReference type="PANTHER" id="PTHR48043:SF159">
    <property type="entry name" value="EG:EG0003.4 PROTEIN-RELATED"/>
    <property type="match status" value="1"/>
</dbReference>
<evidence type="ECO:0000256" key="1">
    <source>
        <dbReference type="ARBA" id="ARBA00009995"/>
    </source>
</evidence>
<comment type="caution">
    <text evidence="6">The sequence shown here is derived from an EMBL/GenBank/DDBJ whole genome shotgun (WGS) entry which is preliminary data.</text>
</comment>
<dbReference type="Pfam" id="PF00201">
    <property type="entry name" value="UDPGT"/>
    <property type="match status" value="1"/>
</dbReference>
<evidence type="ECO:0000313" key="6">
    <source>
        <dbReference type="EMBL" id="CAG7732911.1"/>
    </source>
</evidence>
<dbReference type="Proteomes" id="UP000708208">
    <property type="component" value="Unassembled WGS sequence"/>
</dbReference>
<dbReference type="EMBL" id="CAJVCH010239841">
    <property type="protein sequence ID" value="CAG7732911.1"/>
    <property type="molecule type" value="Genomic_DNA"/>
</dbReference>
<dbReference type="AlphaFoldDB" id="A0A8J2KWB2"/>
<proteinExistence type="inferred from homology"/>
<dbReference type="GO" id="GO:0015020">
    <property type="term" value="F:glucuronosyltransferase activity"/>
    <property type="evidence" value="ECO:0007669"/>
    <property type="project" value="UniProtKB-EC"/>
</dbReference>
<evidence type="ECO:0000256" key="3">
    <source>
        <dbReference type="ARBA" id="ARBA00022679"/>
    </source>
</evidence>
<comment type="similarity">
    <text evidence="1 4">Belongs to the UDP-glycosyltransferase family.</text>
</comment>
<comment type="subcellular location">
    <subcellularLocation>
        <location evidence="5">Membrane</location>
        <topology evidence="5">Single-pass membrane protein</topology>
    </subcellularLocation>
</comment>
<dbReference type="FunFam" id="3.40.50.2000:FF:000021">
    <property type="entry name" value="UDP-glucuronosyltransferase"/>
    <property type="match status" value="1"/>
</dbReference>
<protein>
    <recommendedName>
        <fullName evidence="5">UDP-glucuronosyltransferase</fullName>
        <ecNumber evidence="5">2.4.1.17</ecNumber>
    </recommendedName>
</protein>
<feature type="non-terminal residue" evidence="6">
    <location>
        <position position="1"/>
    </location>
</feature>
<evidence type="ECO:0000256" key="4">
    <source>
        <dbReference type="RuleBase" id="RU003718"/>
    </source>
</evidence>
<dbReference type="EC" id="2.4.1.17" evidence="5"/>
<sequence length="437" mass="50401">MPFPPKKPNPKVQEFWPEELATFGDTFSKINFLNIRLEGGQDAILEIMKEMPTLGYNVCETFLEQKSTQEWIKKSKFDLIIMDFLFNDCAFGLALKFKAKTIIFGTSHPVQWWYDTFGIFPESSWVPDLHLPYQLPMTFYQKLVTTYIHLGIMYRLNYVYYPMLGSLFQRTLDLPEAPDVAALERETSLVFSCSHFSEEYARSLPPLIVSIGGLHSTDESQKLPKDLEKFINESGPNGFMYVSFGSAAKISEAPKEFRSMFYNALGKSNLRFVWKYETDRTADIPPNVYVGKWMPQQAILAHPKIKGFITHGGLMGIHEAITHAVPLVVFPIFAEQDFNAQRVHRTQRGIMIDPNTLTQDILENAISEVSTNPKYKQNMEKLSKLFKDRPSSPLETAVWWTEYVLRNDDLSSLKPLGIHQTWYQRRLLDVWGFVFAI</sequence>
<dbReference type="PROSITE" id="PS00375">
    <property type="entry name" value="UDPGT"/>
    <property type="match status" value="1"/>
</dbReference>
<dbReference type="CDD" id="cd03784">
    <property type="entry name" value="GT1_Gtf-like"/>
    <property type="match status" value="1"/>
</dbReference>
<dbReference type="PANTHER" id="PTHR48043">
    <property type="entry name" value="EG:EG0003.4 PROTEIN-RELATED"/>
    <property type="match status" value="1"/>
</dbReference>
<accession>A0A8J2KWB2</accession>
<dbReference type="InterPro" id="IPR002213">
    <property type="entry name" value="UDP_glucos_trans"/>
</dbReference>